<evidence type="ECO:0000256" key="1">
    <source>
        <dbReference type="ARBA" id="ARBA00004370"/>
    </source>
</evidence>
<comment type="similarity">
    <text evidence="8">Belongs to the BamA family.</text>
</comment>
<sequence length="777" mass="85155" precursor="true">MPGALPLTVAAGIAAGALVPVAAMAEDFRFSAVKIEGNKRIEPATILAYAKVAKGQTVSGDQLNDAYQRLVGSGLFETVDLVPQGGTLVIRVKEYPMVGVVAFEGNRVLKDDAIAKSVKTKPNHVFSPAQVEADANLIAEGYTQAGRINVRVDPKVIRRGDGRVDVAFEIKEGYTSEVHRISFTGNRSYSDFTLRQALSTKQAGILHRLIQSDNFVPDRLEQDKQNLIDFYQSRGYPDAKVTGISSDMARARDGYFVTFNIEEGQQYKFGNITTVSEVPDLNVDEFAPLAKIKTGSVYTPTAIDLAITRMEQLALKKGANFVRVDPRVTRDPATQTLNVQFALVRGPRIFVERIDIKGNTTTLDSVIRREFRTDEGDPFNPREIRNSADRIRALGFFSKADVNTKPGTNPDQVVVDVNVEEQPTGSLTLGASYGAASGFGVLVGVQEDNFLGRGQSLGVQIGTTADNQQSSIDFVEPYFLGRDVKARMHLWYDTTSNDNADYNTRIQGLQPSVEFPVAENSRLEARYAYGKKKLFGVTDYTAASGTTPASGSSPVLSYEQSLGERTASSVGYTYTWDTMTTNLDPRYGYTFKFGQDYYGLGGDVDAISTTALLAAQRKVMHESVRLRAELEGGVITPRSGSDLTILDRFSGYGKVRGFESHGWGPRDVGAPNGDALGGQYFWALRTETEFPIGLPEEYGITGGLFWDTGALWGVSSSERALAMGLDDSDKMHIRSAVGFSFFWRSALGPLRIDFSKAIKKETYDKEQNFDLTISTKF</sequence>
<feature type="domain" description="POTRA" evidence="10">
    <location>
        <begin position="349"/>
        <end position="422"/>
    </location>
</feature>
<evidence type="ECO:0000256" key="8">
    <source>
        <dbReference type="HAMAP-Rule" id="MF_01430"/>
    </source>
</evidence>
<dbReference type="AlphaFoldDB" id="A0A086XWN8"/>
<dbReference type="Pfam" id="PF01103">
    <property type="entry name" value="Omp85"/>
    <property type="match status" value="1"/>
</dbReference>
<dbReference type="GO" id="GO:0051205">
    <property type="term" value="P:protein insertion into membrane"/>
    <property type="evidence" value="ECO:0007669"/>
    <property type="project" value="UniProtKB-UniRule"/>
</dbReference>
<comment type="subunit">
    <text evidence="8">Part of the Bam complex.</text>
</comment>
<dbReference type="PIRSF" id="PIRSF006076">
    <property type="entry name" value="OM_assembly_OMP85"/>
    <property type="match status" value="1"/>
</dbReference>
<dbReference type="InterPro" id="IPR010827">
    <property type="entry name" value="BamA/TamA_POTRA"/>
</dbReference>
<proteinExistence type="inferred from homology"/>
<comment type="function">
    <text evidence="8">Part of the outer membrane protein assembly complex, which is involved in assembly and insertion of beta-barrel proteins into the outer membrane.</text>
</comment>
<evidence type="ECO:0000259" key="10">
    <source>
        <dbReference type="PROSITE" id="PS51779"/>
    </source>
</evidence>
<dbReference type="Pfam" id="PF07244">
    <property type="entry name" value="POTRA"/>
    <property type="match status" value="4"/>
</dbReference>
<dbReference type="Proteomes" id="UP000028824">
    <property type="component" value="Unassembled WGS sequence"/>
</dbReference>
<keyword evidence="3 8" id="KW-0812">Transmembrane</keyword>
<evidence type="ECO:0000256" key="4">
    <source>
        <dbReference type="ARBA" id="ARBA00022729"/>
    </source>
</evidence>
<dbReference type="PROSITE" id="PS51779">
    <property type="entry name" value="POTRA"/>
    <property type="match status" value="3"/>
</dbReference>
<dbReference type="HAMAP" id="MF_01430">
    <property type="entry name" value="OM_assembly_BamA"/>
    <property type="match status" value="1"/>
</dbReference>
<dbReference type="eggNOG" id="COG4775">
    <property type="taxonomic scope" value="Bacteria"/>
</dbReference>
<evidence type="ECO:0000313" key="11">
    <source>
        <dbReference type="EMBL" id="KFI26438.1"/>
    </source>
</evidence>
<dbReference type="Gene3D" id="3.10.20.310">
    <property type="entry name" value="membrane protein fhac"/>
    <property type="match status" value="5"/>
</dbReference>
<dbReference type="GO" id="GO:0009279">
    <property type="term" value="C:cell outer membrane"/>
    <property type="evidence" value="ECO:0007669"/>
    <property type="project" value="UniProtKB-SubCell"/>
</dbReference>
<dbReference type="EMBL" id="JFZB01000014">
    <property type="protein sequence ID" value="KFI26438.1"/>
    <property type="molecule type" value="Genomic_DNA"/>
</dbReference>
<feature type="chain" id="PRO_5008982508" description="Outer membrane protein assembly factor BamA" evidence="8">
    <location>
        <begin position="26"/>
        <end position="777"/>
    </location>
</feature>
<dbReference type="InterPro" id="IPR000184">
    <property type="entry name" value="Bac_surfAg_D15"/>
</dbReference>
<evidence type="ECO:0000256" key="3">
    <source>
        <dbReference type="ARBA" id="ARBA00022692"/>
    </source>
</evidence>
<keyword evidence="2 8" id="KW-1134">Transmembrane beta strand</keyword>
<evidence type="ECO:0000256" key="7">
    <source>
        <dbReference type="ARBA" id="ARBA00023237"/>
    </source>
</evidence>
<keyword evidence="7 8" id="KW-0998">Cell outer membrane</keyword>
<keyword evidence="6 8" id="KW-0472">Membrane</keyword>
<protein>
    <recommendedName>
        <fullName evidence="8 9">Outer membrane protein assembly factor BamA</fullName>
    </recommendedName>
</protein>
<evidence type="ECO:0000256" key="9">
    <source>
        <dbReference type="NCBIfam" id="TIGR03303"/>
    </source>
</evidence>
<dbReference type="STRING" id="1105367.CG50_01495"/>
<dbReference type="Gene3D" id="2.40.160.50">
    <property type="entry name" value="membrane protein fhac: a member of the omp85/tpsb transporter family"/>
    <property type="match status" value="1"/>
</dbReference>
<organism evidence="11 12">
    <name type="scientific">Paenirhodobacter enshiensis</name>
    <dbReference type="NCBI Taxonomy" id="1105367"/>
    <lineage>
        <taxon>Bacteria</taxon>
        <taxon>Pseudomonadati</taxon>
        <taxon>Pseudomonadota</taxon>
        <taxon>Alphaproteobacteria</taxon>
        <taxon>Rhodobacterales</taxon>
        <taxon>Rhodobacter group</taxon>
        <taxon>Paenirhodobacter</taxon>
    </lineage>
</organism>
<dbReference type="InterPro" id="IPR023707">
    <property type="entry name" value="OM_assembly_BamA"/>
</dbReference>
<dbReference type="GO" id="GO:0043165">
    <property type="term" value="P:Gram-negative-bacterium-type cell outer membrane assembly"/>
    <property type="evidence" value="ECO:0007669"/>
    <property type="project" value="UniProtKB-UniRule"/>
</dbReference>
<comment type="subcellular location">
    <subcellularLocation>
        <location evidence="8">Cell outer membrane</location>
    </subcellularLocation>
    <subcellularLocation>
        <location evidence="1">Membrane</location>
    </subcellularLocation>
</comment>
<dbReference type="PANTHER" id="PTHR12815:SF23">
    <property type="entry name" value="OUTER MEMBRANE PROTEIN ASSEMBLY FACTOR BAMA"/>
    <property type="match status" value="1"/>
</dbReference>
<feature type="signal peptide" evidence="8">
    <location>
        <begin position="1"/>
        <end position="25"/>
    </location>
</feature>
<feature type="domain" description="POTRA" evidence="10">
    <location>
        <begin position="28"/>
        <end position="95"/>
    </location>
</feature>
<keyword evidence="12" id="KW-1185">Reference proteome</keyword>
<accession>A0A086XWN8</accession>
<gene>
    <name evidence="8" type="primary">bamA</name>
    <name evidence="11" type="ORF">CG50_01495</name>
</gene>
<keyword evidence="4 8" id="KW-0732">Signal</keyword>
<dbReference type="NCBIfam" id="TIGR03303">
    <property type="entry name" value="OM_YaeT"/>
    <property type="match status" value="1"/>
</dbReference>
<feature type="domain" description="POTRA" evidence="10">
    <location>
        <begin position="96"/>
        <end position="173"/>
    </location>
</feature>
<dbReference type="InterPro" id="IPR034746">
    <property type="entry name" value="POTRA"/>
</dbReference>
<keyword evidence="5 8" id="KW-0677">Repeat</keyword>
<reference evidence="11 12" key="1">
    <citation type="submission" date="2014-03" db="EMBL/GenBank/DDBJ databases">
        <title>Genome of Paenirhodobacter enshiensis DW2-9.</title>
        <authorList>
            <person name="Wang D."/>
            <person name="Wang G."/>
        </authorList>
    </citation>
    <scope>NUCLEOTIDE SEQUENCE [LARGE SCALE GENOMIC DNA]</scope>
    <source>
        <strain evidence="11 12">DW2-9</strain>
    </source>
</reference>
<comment type="caution">
    <text evidence="11">The sequence shown here is derived from an EMBL/GenBank/DDBJ whole genome shotgun (WGS) entry which is preliminary data.</text>
</comment>
<name>A0A086XWN8_9RHOB</name>
<evidence type="ECO:0000256" key="6">
    <source>
        <dbReference type="ARBA" id="ARBA00023136"/>
    </source>
</evidence>
<dbReference type="PANTHER" id="PTHR12815">
    <property type="entry name" value="SORTING AND ASSEMBLY MACHINERY SAMM50 PROTEIN FAMILY MEMBER"/>
    <property type="match status" value="1"/>
</dbReference>
<evidence type="ECO:0000256" key="2">
    <source>
        <dbReference type="ARBA" id="ARBA00022452"/>
    </source>
</evidence>
<dbReference type="InterPro" id="IPR039910">
    <property type="entry name" value="D15-like"/>
</dbReference>
<evidence type="ECO:0000313" key="12">
    <source>
        <dbReference type="Proteomes" id="UP000028824"/>
    </source>
</evidence>
<evidence type="ECO:0000256" key="5">
    <source>
        <dbReference type="ARBA" id="ARBA00022737"/>
    </source>
</evidence>